<protein>
    <submittedName>
        <fullName evidence="2">Uncharacterized protein</fullName>
    </submittedName>
</protein>
<accession>A0AAN4Z3U5</accession>
<evidence type="ECO:0000313" key="3">
    <source>
        <dbReference type="Proteomes" id="UP001328107"/>
    </source>
</evidence>
<dbReference type="EMBL" id="BTRK01000001">
    <property type="protein sequence ID" value="GMR32609.1"/>
    <property type="molecule type" value="Genomic_DNA"/>
</dbReference>
<feature type="non-terminal residue" evidence="2">
    <location>
        <position position="1"/>
    </location>
</feature>
<feature type="non-terminal residue" evidence="2">
    <location>
        <position position="217"/>
    </location>
</feature>
<feature type="compositionally biased region" description="Basic and acidic residues" evidence="1">
    <location>
        <begin position="208"/>
        <end position="217"/>
    </location>
</feature>
<organism evidence="2 3">
    <name type="scientific">Pristionchus mayeri</name>
    <dbReference type="NCBI Taxonomy" id="1317129"/>
    <lineage>
        <taxon>Eukaryota</taxon>
        <taxon>Metazoa</taxon>
        <taxon>Ecdysozoa</taxon>
        <taxon>Nematoda</taxon>
        <taxon>Chromadorea</taxon>
        <taxon>Rhabditida</taxon>
        <taxon>Rhabditina</taxon>
        <taxon>Diplogasteromorpha</taxon>
        <taxon>Diplogasteroidea</taxon>
        <taxon>Neodiplogasteridae</taxon>
        <taxon>Pristionchus</taxon>
    </lineage>
</organism>
<reference evidence="3" key="1">
    <citation type="submission" date="2022-10" db="EMBL/GenBank/DDBJ databases">
        <title>Genome assembly of Pristionchus species.</title>
        <authorList>
            <person name="Yoshida K."/>
            <person name="Sommer R.J."/>
        </authorList>
    </citation>
    <scope>NUCLEOTIDE SEQUENCE [LARGE SCALE GENOMIC DNA]</scope>
    <source>
        <strain evidence="3">RS5460</strain>
    </source>
</reference>
<sequence>NRFDVLATMSRRVTRSTKISDHFSVCRKPSELPGKSLKDDGPSTTSSANRTLFPSEVEFETVQEKKHEVKPGPARALFFAPKKVDKKKEIKEEPAIEVKEKVLEPVRSIIPTDAEIVDSKSTVVRKPSVADVQAELAKQGAAKVHEQATARKLELIAEREAFLKSPQKIIQTKISGGSPPKRAKKETKKREGPIKVLRIPDQVLPSKSAEKKERAER</sequence>
<dbReference type="AlphaFoldDB" id="A0AAN4Z3U5"/>
<keyword evidence="3" id="KW-1185">Reference proteome</keyword>
<name>A0AAN4Z3U5_9BILA</name>
<proteinExistence type="predicted"/>
<gene>
    <name evidence="2" type="ORF">PMAYCL1PPCAC_02804</name>
</gene>
<feature type="region of interest" description="Disordered" evidence="1">
    <location>
        <begin position="24"/>
        <end position="51"/>
    </location>
</feature>
<evidence type="ECO:0000313" key="2">
    <source>
        <dbReference type="EMBL" id="GMR32609.1"/>
    </source>
</evidence>
<dbReference type="Proteomes" id="UP001328107">
    <property type="component" value="Unassembled WGS sequence"/>
</dbReference>
<feature type="region of interest" description="Disordered" evidence="1">
    <location>
        <begin position="168"/>
        <end position="217"/>
    </location>
</feature>
<comment type="caution">
    <text evidence="2">The sequence shown here is derived from an EMBL/GenBank/DDBJ whole genome shotgun (WGS) entry which is preliminary data.</text>
</comment>
<feature type="compositionally biased region" description="Polar residues" evidence="1">
    <location>
        <begin position="42"/>
        <end position="51"/>
    </location>
</feature>
<evidence type="ECO:0000256" key="1">
    <source>
        <dbReference type="SAM" id="MobiDB-lite"/>
    </source>
</evidence>